<proteinExistence type="predicted"/>
<dbReference type="InterPro" id="IPR013762">
    <property type="entry name" value="Integrase-like_cat_sf"/>
</dbReference>
<dbReference type="Proteomes" id="UP000241808">
    <property type="component" value="Unassembled WGS sequence"/>
</dbReference>
<comment type="caution">
    <text evidence="3">The sequence shown here is derived from an EMBL/GenBank/DDBJ whole genome shotgun (WGS) entry which is preliminary data.</text>
</comment>
<evidence type="ECO:0000313" key="4">
    <source>
        <dbReference type="Proteomes" id="UP000241808"/>
    </source>
</evidence>
<feature type="region of interest" description="Disordered" evidence="2">
    <location>
        <begin position="318"/>
        <end position="351"/>
    </location>
</feature>
<keyword evidence="4" id="KW-1185">Reference proteome</keyword>
<dbReference type="OrthoDB" id="7800649at2"/>
<dbReference type="EMBL" id="PZZL01000001">
    <property type="protein sequence ID" value="PTM61860.1"/>
    <property type="molecule type" value="Genomic_DNA"/>
</dbReference>
<dbReference type="InterPro" id="IPR011010">
    <property type="entry name" value="DNA_brk_join_enz"/>
</dbReference>
<dbReference type="GO" id="GO:0015074">
    <property type="term" value="P:DNA integration"/>
    <property type="evidence" value="ECO:0007669"/>
    <property type="project" value="InterPro"/>
</dbReference>
<feature type="compositionally biased region" description="Basic and acidic residues" evidence="2">
    <location>
        <begin position="332"/>
        <end position="344"/>
    </location>
</feature>
<dbReference type="RefSeq" id="WP_108174301.1">
    <property type="nucleotide sequence ID" value="NZ_PZZL01000001.1"/>
</dbReference>
<keyword evidence="1" id="KW-0233">DNA recombination</keyword>
<organism evidence="3 4">
    <name type="scientific">Phreatobacter oligotrophus</name>
    <dbReference type="NCBI Taxonomy" id="1122261"/>
    <lineage>
        <taxon>Bacteria</taxon>
        <taxon>Pseudomonadati</taxon>
        <taxon>Pseudomonadota</taxon>
        <taxon>Alphaproteobacteria</taxon>
        <taxon>Hyphomicrobiales</taxon>
        <taxon>Phreatobacteraceae</taxon>
        <taxon>Phreatobacter</taxon>
    </lineage>
</organism>
<evidence type="ECO:0000256" key="2">
    <source>
        <dbReference type="SAM" id="MobiDB-lite"/>
    </source>
</evidence>
<evidence type="ECO:0000313" key="3">
    <source>
        <dbReference type="EMBL" id="PTM61860.1"/>
    </source>
</evidence>
<sequence>MPDPPTDMDAPTKEALYAERCVRLWADMLAWADGTLLRPHERWDGTIGSLARIYQSHPDSPFHACVPGTQRNYVSYCKDIVRTVGKRTIGTLTGPDFRRWHTNWLTPPGHEGEPFTRSAQAKMSMVRTLLRFGIELRLPGCSQALEILSTIEFAAPKARKQFLEFKHADAIVREGLKRGTKLFRSIAIGQAFQFELTLRQTDVIGTWEKPRGPYKMPPGAVQVGQEVWLPGLTWEIIQGGRAAGETSKTDHPFDFDLSLYPLVQLAIAAVPAEERKGPLVVTNSGEPIGPLIYSRNWRKLADAVGVPANVWNRDSRAGGVTEATDADAPLESVRHHAQHSDVRTTARYSRNAAKKTAEVARIRVASRGQNKP</sequence>
<gene>
    <name evidence="3" type="ORF">C8P69_101532</name>
</gene>
<name>A0A2T4ZIP3_9HYPH</name>
<dbReference type="Gene3D" id="1.10.443.10">
    <property type="entry name" value="Intergrase catalytic core"/>
    <property type="match status" value="1"/>
</dbReference>
<protein>
    <recommendedName>
        <fullName evidence="5">Phage integrase family protein</fullName>
    </recommendedName>
</protein>
<reference evidence="3 4" key="1">
    <citation type="submission" date="2018-04" db="EMBL/GenBank/DDBJ databases">
        <title>Genomic Encyclopedia of Archaeal and Bacterial Type Strains, Phase II (KMG-II): from individual species to whole genera.</title>
        <authorList>
            <person name="Goeker M."/>
        </authorList>
    </citation>
    <scope>NUCLEOTIDE SEQUENCE [LARGE SCALE GENOMIC DNA]</scope>
    <source>
        <strain evidence="3 4">DSM 25521</strain>
    </source>
</reference>
<dbReference type="GO" id="GO:0003677">
    <property type="term" value="F:DNA binding"/>
    <property type="evidence" value="ECO:0007669"/>
    <property type="project" value="InterPro"/>
</dbReference>
<evidence type="ECO:0000256" key="1">
    <source>
        <dbReference type="ARBA" id="ARBA00023172"/>
    </source>
</evidence>
<dbReference type="AlphaFoldDB" id="A0A2T4ZIP3"/>
<evidence type="ECO:0008006" key="5">
    <source>
        <dbReference type="Google" id="ProtNLM"/>
    </source>
</evidence>
<dbReference type="GO" id="GO:0006310">
    <property type="term" value="P:DNA recombination"/>
    <property type="evidence" value="ECO:0007669"/>
    <property type="project" value="UniProtKB-KW"/>
</dbReference>
<accession>A0A2T4ZIP3</accession>
<dbReference type="SUPFAM" id="SSF56349">
    <property type="entry name" value="DNA breaking-rejoining enzymes"/>
    <property type="match status" value="1"/>
</dbReference>